<comment type="caution">
    <text evidence="8">The sequence shown here is derived from an EMBL/GenBank/DDBJ whole genome shotgun (WGS) entry which is preliminary data.</text>
</comment>
<dbReference type="Gene3D" id="3.20.20.80">
    <property type="entry name" value="Glycosidases"/>
    <property type="match status" value="1"/>
</dbReference>
<dbReference type="GO" id="GO:0030203">
    <property type="term" value="P:glycosaminoglycan metabolic process"/>
    <property type="evidence" value="ECO:0007669"/>
    <property type="project" value="TreeGrafter"/>
</dbReference>
<evidence type="ECO:0000256" key="4">
    <source>
        <dbReference type="PIRNR" id="PIRNR001093"/>
    </source>
</evidence>
<dbReference type="AlphaFoldDB" id="A0A152A9B6"/>
<feature type="active site" description="Proton donor" evidence="5">
    <location>
        <position position="362"/>
    </location>
</feature>
<dbReference type="SUPFAM" id="SSF55545">
    <property type="entry name" value="beta-N-acetylhexosaminidase-like domain"/>
    <property type="match status" value="1"/>
</dbReference>
<sequence>MHVQKLIFLVIICIFIDCSNCFRDDVVKDLYPYPRLIQYSDEYQYGPDCVLVEHNMNALVFNNDSIWSKKEMNSIRLFYRNLYKDFRKLDSDSFSAIPTFQLLKIELIKFPVMSKQDYDDSFNDTVPFGANEYYDLRIFKDAVTIYSHSKFGVYQALKTMASLSLVYQDTFCVKYIPFRIQDQPRFKYRGLLLDTGRSYFSIDSIKEIIRGLSLLRYNVLHWHLVDDQSFSMEMLDEFLQDLHLKGAYHLGYIHNQIPITKGKFYTQKEIKSVVRYAEERGIRVIPEIDLPGHARSWDVAYKLGAQCPMFMKSTRYNSVNLEYTYSIPLDISRNYTVNVIQGVLKEIVNLFTDPLIHLGGDEVDIRCWAEDKEMQKRMEELGYTSPTTYIDYFKKILKDIKHTILVNKTVIQWEDILSPMDITKDSHTIYQLWKGDDSLKQLKEKKSRFIYSFGNYLDPSYQSCQTFEKCYNQSKLLELEKNFPNQFIGVEACAWEMIEQDNVQSLESNGLDKVERSFNDTVWYKLIAISEKLWTQPMHQLPSNISLYLKRAQIQTLKLSHIISIGNKTISRVTL</sequence>
<accession>A0A152A9B6</accession>
<dbReference type="OrthoDB" id="428480at2759"/>
<dbReference type="FunCoup" id="A0A152A9B6">
    <property type="interactions" value="3"/>
</dbReference>
<evidence type="ECO:0000256" key="5">
    <source>
        <dbReference type="PIRSR" id="PIRSR001093-1"/>
    </source>
</evidence>
<dbReference type="PRINTS" id="PR00738">
    <property type="entry name" value="GLHYDRLASE20"/>
</dbReference>
<evidence type="ECO:0000256" key="6">
    <source>
        <dbReference type="SAM" id="SignalP"/>
    </source>
</evidence>
<reference evidence="8 9" key="1">
    <citation type="submission" date="2015-12" db="EMBL/GenBank/DDBJ databases">
        <title>Dictyostelia acquired genes for synthesis and detection of signals that induce cell-type specialization by lateral gene transfer from prokaryotes.</title>
        <authorList>
            <person name="Gloeckner G."/>
            <person name="Schaap P."/>
        </authorList>
    </citation>
    <scope>NUCLEOTIDE SEQUENCE [LARGE SCALE GENOMIC DNA]</scope>
    <source>
        <strain evidence="8 9">TK</strain>
    </source>
</reference>
<comment type="catalytic activity">
    <reaction evidence="1 4">
        <text>Hydrolysis of terminal non-reducing N-acetyl-D-hexosamine residues in N-acetyl-beta-D-hexosaminides.</text>
        <dbReference type="EC" id="3.2.1.52"/>
    </reaction>
</comment>
<keyword evidence="6" id="KW-0732">Signal</keyword>
<evidence type="ECO:0000313" key="8">
    <source>
        <dbReference type="EMBL" id="KYR02721.1"/>
    </source>
</evidence>
<dbReference type="EC" id="3.2.1.52" evidence="4"/>
<evidence type="ECO:0000259" key="7">
    <source>
        <dbReference type="Pfam" id="PF00728"/>
    </source>
</evidence>
<keyword evidence="4" id="KW-0326">Glycosidase</keyword>
<dbReference type="PIRSF" id="PIRSF001093">
    <property type="entry name" value="B-hxosamndse_ab_euk"/>
    <property type="match status" value="1"/>
</dbReference>
<feature type="domain" description="Glycoside hydrolase family 20 catalytic" evidence="7">
    <location>
        <begin position="186"/>
        <end position="536"/>
    </location>
</feature>
<evidence type="ECO:0000256" key="2">
    <source>
        <dbReference type="ARBA" id="ARBA00006285"/>
    </source>
</evidence>
<dbReference type="InterPro" id="IPR017853">
    <property type="entry name" value="GH"/>
</dbReference>
<feature type="chain" id="PRO_5007593768" description="Beta-hexosaminidase" evidence="6">
    <location>
        <begin position="22"/>
        <end position="575"/>
    </location>
</feature>
<dbReference type="GO" id="GO:0016020">
    <property type="term" value="C:membrane"/>
    <property type="evidence" value="ECO:0007669"/>
    <property type="project" value="TreeGrafter"/>
</dbReference>
<dbReference type="Proteomes" id="UP000076078">
    <property type="component" value="Unassembled WGS sequence"/>
</dbReference>
<comment type="similarity">
    <text evidence="2 4">Belongs to the glycosyl hydrolase 20 family.</text>
</comment>
<dbReference type="SUPFAM" id="SSF51445">
    <property type="entry name" value="(Trans)glycosidases"/>
    <property type="match status" value="1"/>
</dbReference>
<dbReference type="OMA" id="VEACAWE"/>
<dbReference type="PANTHER" id="PTHR22600">
    <property type="entry name" value="BETA-HEXOSAMINIDASE"/>
    <property type="match status" value="1"/>
</dbReference>
<feature type="signal peptide" evidence="6">
    <location>
        <begin position="1"/>
        <end position="21"/>
    </location>
</feature>
<dbReference type="EMBL" id="LODT01000001">
    <property type="protein sequence ID" value="KYR02721.1"/>
    <property type="molecule type" value="Genomic_DNA"/>
</dbReference>
<dbReference type="InterPro" id="IPR029018">
    <property type="entry name" value="Hex-like_dom2"/>
</dbReference>
<dbReference type="GO" id="GO:0005764">
    <property type="term" value="C:lysosome"/>
    <property type="evidence" value="ECO:0007669"/>
    <property type="project" value="TreeGrafter"/>
</dbReference>
<name>A0A152A9B6_TIELA</name>
<dbReference type="InterPro" id="IPR025705">
    <property type="entry name" value="Beta_hexosaminidase_sua/sub"/>
</dbReference>
<dbReference type="Pfam" id="PF00728">
    <property type="entry name" value="Glyco_hydro_20"/>
    <property type="match status" value="1"/>
</dbReference>
<protein>
    <recommendedName>
        <fullName evidence="4">Beta-hexosaminidase</fullName>
        <ecNumber evidence="4">3.2.1.52</ecNumber>
    </recommendedName>
</protein>
<dbReference type="GO" id="GO:0004563">
    <property type="term" value="F:beta-N-acetylhexosaminidase activity"/>
    <property type="evidence" value="ECO:0007669"/>
    <property type="project" value="UniProtKB-EC"/>
</dbReference>
<dbReference type="STRING" id="361077.A0A152A9B6"/>
<evidence type="ECO:0000256" key="1">
    <source>
        <dbReference type="ARBA" id="ARBA00001231"/>
    </source>
</evidence>
<keyword evidence="3 4" id="KW-0378">Hydrolase</keyword>
<evidence type="ECO:0000256" key="3">
    <source>
        <dbReference type="ARBA" id="ARBA00022801"/>
    </source>
</evidence>
<proteinExistence type="inferred from homology"/>
<keyword evidence="9" id="KW-1185">Reference proteome</keyword>
<organism evidence="8 9">
    <name type="scientific">Tieghemostelium lacteum</name>
    <name type="common">Slime mold</name>
    <name type="synonym">Dictyostelium lacteum</name>
    <dbReference type="NCBI Taxonomy" id="361077"/>
    <lineage>
        <taxon>Eukaryota</taxon>
        <taxon>Amoebozoa</taxon>
        <taxon>Evosea</taxon>
        <taxon>Eumycetozoa</taxon>
        <taxon>Dictyostelia</taxon>
        <taxon>Dictyosteliales</taxon>
        <taxon>Raperosteliaceae</taxon>
        <taxon>Tieghemostelium</taxon>
    </lineage>
</organism>
<dbReference type="InParanoid" id="A0A152A9B6"/>
<gene>
    <name evidence="8" type="ORF">DLAC_11433</name>
</gene>
<dbReference type="InterPro" id="IPR015883">
    <property type="entry name" value="Glyco_hydro_20_cat"/>
</dbReference>
<dbReference type="PANTHER" id="PTHR22600:SF23">
    <property type="entry name" value="BETA-N-ACETYLHEXOSAMINIDASE"/>
    <property type="match status" value="1"/>
</dbReference>
<dbReference type="GO" id="GO:0005975">
    <property type="term" value="P:carbohydrate metabolic process"/>
    <property type="evidence" value="ECO:0007669"/>
    <property type="project" value="InterPro"/>
</dbReference>
<evidence type="ECO:0000313" key="9">
    <source>
        <dbReference type="Proteomes" id="UP000076078"/>
    </source>
</evidence>